<keyword evidence="2 4" id="KW-0238">DNA-binding</keyword>
<name>A0ABS1W036_9ACTN</name>
<organism evidence="6 7">
    <name type="scientific">Paractinoplanes lichenicola</name>
    <dbReference type="NCBI Taxonomy" id="2802976"/>
    <lineage>
        <taxon>Bacteria</taxon>
        <taxon>Bacillati</taxon>
        <taxon>Actinomycetota</taxon>
        <taxon>Actinomycetes</taxon>
        <taxon>Micromonosporales</taxon>
        <taxon>Micromonosporaceae</taxon>
        <taxon>Paractinoplanes</taxon>
    </lineage>
</organism>
<dbReference type="Pfam" id="PF00440">
    <property type="entry name" value="TetR_N"/>
    <property type="match status" value="1"/>
</dbReference>
<keyword evidence="7" id="KW-1185">Reference proteome</keyword>
<accession>A0ABS1W036</accession>
<sequence>MARPTQDRTEVILTAARAQFRAVGAEGATVDDIAARAGVGKGTVFLYWPSKARLYEAVVGLEVAQTLASLTTGLRRNELRLSLGTIARHEIAASLGRPSTAPLLVDQLTEVPALATAPRRALRRIIEVLRSYGLVVDLDAGDIIAGMEVAMTGALVRGLGEPQQRDTILTALDHLVSSAYDRPGAAADAAIPEALEALEDAIDAIVAAAAPDRPTTARLRPHERPA</sequence>
<dbReference type="Proteomes" id="UP000598996">
    <property type="component" value="Unassembled WGS sequence"/>
</dbReference>
<evidence type="ECO:0000256" key="1">
    <source>
        <dbReference type="ARBA" id="ARBA00023015"/>
    </source>
</evidence>
<dbReference type="InterPro" id="IPR001647">
    <property type="entry name" value="HTH_TetR"/>
</dbReference>
<proteinExistence type="predicted"/>
<evidence type="ECO:0000256" key="3">
    <source>
        <dbReference type="ARBA" id="ARBA00023163"/>
    </source>
</evidence>
<dbReference type="PANTHER" id="PTHR30055">
    <property type="entry name" value="HTH-TYPE TRANSCRIPTIONAL REGULATOR RUTR"/>
    <property type="match status" value="1"/>
</dbReference>
<evidence type="ECO:0000313" key="6">
    <source>
        <dbReference type="EMBL" id="MBL7260101.1"/>
    </source>
</evidence>
<reference evidence="6 7" key="1">
    <citation type="submission" date="2021-01" db="EMBL/GenBank/DDBJ databases">
        <title>Actinoplanes sp. nov. LDG1-01 isolated from lichen.</title>
        <authorList>
            <person name="Saeng-In P."/>
            <person name="Phongsopitanun W."/>
            <person name="Kanchanasin P."/>
            <person name="Yuki M."/>
            <person name="Kudo T."/>
            <person name="Ohkuma M."/>
            <person name="Tanasupawat S."/>
        </authorList>
    </citation>
    <scope>NUCLEOTIDE SEQUENCE [LARGE SCALE GENOMIC DNA]</scope>
    <source>
        <strain evidence="6 7">LDG1-01</strain>
    </source>
</reference>
<comment type="caution">
    <text evidence="6">The sequence shown here is derived from an EMBL/GenBank/DDBJ whole genome shotgun (WGS) entry which is preliminary data.</text>
</comment>
<keyword evidence="3" id="KW-0804">Transcription</keyword>
<protein>
    <submittedName>
        <fullName evidence="6">TetR/AcrR family transcriptional regulator</fullName>
    </submittedName>
</protein>
<dbReference type="PROSITE" id="PS50977">
    <property type="entry name" value="HTH_TETR_2"/>
    <property type="match status" value="1"/>
</dbReference>
<dbReference type="PANTHER" id="PTHR30055:SF234">
    <property type="entry name" value="HTH-TYPE TRANSCRIPTIONAL REGULATOR BETI"/>
    <property type="match status" value="1"/>
</dbReference>
<feature type="domain" description="HTH tetR-type" evidence="5">
    <location>
        <begin position="6"/>
        <end position="66"/>
    </location>
</feature>
<evidence type="ECO:0000313" key="7">
    <source>
        <dbReference type="Proteomes" id="UP000598996"/>
    </source>
</evidence>
<evidence type="ECO:0000259" key="5">
    <source>
        <dbReference type="PROSITE" id="PS50977"/>
    </source>
</evidence>
<dbReference type="RefSeq" id="WP_202996810.1">
    <property type="nucleotide sequence ID" value="NZ_JAENHO010000013.1"/>
</dbReference>
<gene>
    <name evidence="6" type="ORF">JKJ07_37840</name>
</gene>
<evidence type="ECO:0000256" key="4">
    <source>
        <dbReference type="PROSITE-ProRule" id="PRU00335"/>
    </source>
</evidence>
<keyword evidence="1" id="KW-0805">Transcription regulation</keyword>
<dbReference type="InterPro" id="IPR009057">
    <property type="entry name" value="Homeodomain-like_sf"/>
</dbReference>
<dbReference type="InterPro" id="IPR050109">
    <property type="entry name" value="HTH-type_TetR-like_transc_reg"/>
</dbReference>
<dbReference type="PRINTS" id="PR00455">
    <property type="entry name" value="HTHTETR"/>
</dbReference>
<evidence type="ECO:0000256" key="2">
    <source>
        <dbReference type="ARBA" id="ARBA00023125"/>
    </source>
</evidence>
<feature type="DNA-binding region" description="H-T-H motif" evidence="4">
    <location>
        <begin position="29"/>
        <end position="48"/>
    </location>
</feature>
<dbReference type="SUPFAM" id="SSF46689">
    <property type="entry name" value="Homeodomain-like"/>
    <property type="match status" value="1"/>
</dbReference>
<dbReference type="Gene3D" id="1.10.357.10">
    <property type="entry name" value="Tetracycline Repressor, domain 2"/>
    <property type="match status" value="1"/>
</dbReference>
<dbReference type="EMBL" id="JAENHO010000013">
    <property type="protein sequence ID" value="MBL7260101.1"/>
    <property type="molecule type" value="Genomic_DNA"/>
</dbReference>